<dbReference type="NCBIfam" id="TIGR00710">
    <property type="entry name" value="efflux_Bcr_CflA"/>
    <property type="match status" value="1"/>
</dbReference>
<comment type="caution">
    <text evidence="10">The sequence shown here is derived from an EMBL/GenBank/DDBJ whole genome shotgun (WGS) entry which is preliminary data.</text>
</comment>
<feature type="transmembrane region" description="Helical" evidence="8">
    <location>
        <begin position="63"/>
        <end position="82"/>
    </location>
</feature>
<dbReference type="Pfam" id="PF07690">
    <property type="entry name" value="MFS_1"/>
    <property type="match status" value="1"/>
</dbReference>
<dbReference type="GO" id="GO:1990961">
    <property type="term" value="P:xenobiotic detoxification by transmembrane export across the plasma membrane"/>
    <property type="evidence" value="ECO:0007669"/>
    <property type="project" value="InterPro"/>
</dbReference>
<keyword evidence="5 8" id="KW-0812">Transmembrane</keyword>
<feature type="transmembrane region" description="Helical" evidence="8">
    <location>
        <begin position="119"/>
        <end position="140"/>
    </location>
</feature>
<proteinExistence type="inferred from homology"/>
<evidence type="ECO:0000259" key="9">
    <source>
        <dbReference type="PROSITE" id="PS50850"/>
    </source>
</evidence>
<dbReference type="PANTHER" id="PTHR23502">
    <property type="entry name" value="MAJOR FACILITATOR SUPERFAMILY"/>
    <property type="match status" value="1"/>
</dbReference>
<dbReference type="Proteomes" id="UP000253919">
    <property type="component" value="Unassembled WGS sequence"/>
</dbReference>
<keyword evidence="11" id="KW-1185">Reference proteome</keyword>
<organism evidence="10 11">
    <name type="scientific">Adhaeribacter pallidiroseus</name>
    <dbReference type="NCBI Taxonomy" id="2072847"/>
    <lineage>
        <taxon>Bacteria</taxon>
        <taxon>Pseudomonadati</taxon>
        <taxon>Bacteroidota</taxon>
        <taxon>Cytophagia</taxon>
        <taxon>Cytophagales</taxon>
        <taxon>Hymenobacteraceae</taxon>
        <taxon>Adhaeribacter</taxon>
    </lineage>
</organism>
<sequence length="429" mass="45864">MRPGWQTNLTFVAFPYSISMTHQRYFTLILILGTLTALGPFSIDMYLPGFPAIAKDLRTTIGEVSLSLSSFFIGISAGQLLYGPLLDRFGRKKPLYVGLVVYLLSSVACTFATTIEALVLLRFVQAIGSCAAAVASVAMVRDLFPVQDSAKVFSLLMLVVGVSPMVAPTVGGYVTTDFGWQVVFLILAGMAAVIILAVYFGLPESSPPDKNYSLKPKPILTNFYHVLRVPQFYTYAFTGAVSFSGLLAYVSGSPLLFMELFKVSEKQYGWIFAFLSIGLIGASQVNSVLLRKYRSEQIIITALICQTITALLLVTGTALGWLGLATTIGFIFVYLCCLGFTFPNASALSMSPFSKNAGSASALMGAAQMGFGALATVLLSLCKPQSAIPMAAIMAGSTLLALLILVTGRKAIPVTPDRPPVEVPAGMLH</sequence>
<dbReference type="GO" id="GO:0042910">
    <property type="term" value="F:xenobiotic transmembrane transporter activity"/>
    <property type="evidence" value="ECO:0007669"/>
    <property type="project" value="InterPro"/>
</dbReference>
<feature type="transmembrane region" description="Helical" evidence="8">
    <location>
        <begin position="232"/>
        <end position="250"/>
    </location>
</feature>
<dbReference type="InterPro" id="IPR036259">
    <property type="entry name" value="MFS_trans_sf"/>
</dbReference>
<comment type="similarity">
    <text evidence="2">Belongs to the major facilitator superfamily. Bcr/CmlA family.</text>
</comment>
<dbReference type="CDD" id="cd17320">
    <property type="entry name" value="MFS_MdfA_MDR_like"/>
    <property type="match status" value="1"/>
</dbReference>
<dbReference type="SUPFAM" id="SSF103473">
    <property type="entry name" value="MFS general substrate transporter"/>
    <property type="match status" value="1"/>
</dbReference>
<evidence type="ECO:0000256" key="4">
    <source>
        <dbReference type="ARBA" id="ARBA00022475"/>
    </source>
</evidence>
<dbReference type="PROSITE" id="PS50850">
    <property type="entry name" value="MFS"/>
    <property type="match status" value="1"/>
</dbReference>
<dbReference type="InterPro" id="IPR011701">
    <property type="entry name" value="MFS"/>
</dbReference>
<evidence type="ECO:0000256" key="5">
    <source>
        <dbReference type="ARBA" id="ARBA00022692"/>
    </source>
</evidence>
<evidence type="ECO:0000313" key="11">
    <source>
        <dbReference type="Proteomes" id="UP000253919"/>
    </source>
</evidence>
<accession>A0A369QS02</accession>
<dbReference type="FunFam" id="1.20.1720.10:FF:000005">
    <property type="entry name" value="Bcr/CflA family efflux transporter"/>
    <property type="match status" value="1"/>
</dbReference>
<feature type="transmembrane region" description="Helical" evidence="8">
    <location>
        <begin position="180"/>
        <end position="202"/>
    </location>
</feature>
<dbReference type="EMBL" id="QASA01000001">
    <property type="protein sequence ID" value="RDC65589.1"/>
    <property type="molecule type" value="Genomic_DNA"/>
</dbReference>
<dbReference type="GO" id="GO:0015385">
    <property type="term" value="F:sodium:proton antiporter activity"/>
    <property type="evidence" value="ECO:0007669"/>
    <property type="project" value="TreeGrafter"/>
</dbReference>
<dbReference type="AlphaFoldDB" id="A0A369QS02"/>
<feature type="transmembrane region" description="Helical" evidence="8">
    <location>
        <begin position="152"/>
        <end position="174"/>
    </location>
</feature>
<evidence type="ECO:0000256" key="3">
    <source>
        <dbReference type="ARBA" id="ARBA00022448"/>
    </source>
</evidence>
<dbReference type="InterPro" id="IPR004812">
    <property type="entry name" value="Efflux_drug-R_Bcr/CmlA"/>
</dbReference>
<dbReference type="Gene3D" id="1.20.1720.10">
    <property type="entry name" value="Multidrug resistance protein D"/>
    <property type="match status" value="1"/>
</dbReference>
<keyword evidence="7 8" id="KW-0472">Membrane</keyword>
<evidence type="ECO:0000256" key="8">
    <source>
        <dbReference type="SAM" id="Phobius"/>
    </source>
</evidence>
<feature type="transmembrane region" description="Helical" evidence="8">
    <location>
        <begin position="362"/>
        <end position="381"/>
    </location>
</feature>
<dbReference type="RefSeq" id="WP_317047622.1">
    <property type="nucleotide sequence ID" value="NZ_QASA01000001.1"/>
</dbReference>
<keyword evidence="4" id="KW-1003">Cell membrane</keyword>
<protein>
    <submittedName>
        <fullName evidence="10">Bicyclomycin resistance protein</fullName>
    </submittedName>
</protein>
<name>A0A369QS02_9BACT</name>
<feature type="transmembrane region" description="Helical" evidence="8">
    <location>
        <begin position="321"/>
        <end position="342"/>
    </location>
</feature>
<dbReference type="InterPro" id="IPR020846">
    <property type="entry name" value="MFS_dom"/>
</dbReference>
<feature type="transmembrane region" description="Helical" evidence="8">
    <location>
        <begin position="387"/>
        <end position="408"/>
    </location>
</feature>
<keyword evidence="6 8" id="KW-1133">Transmembrane helix</keyword>
<evidence type="ECO:0000256" key="6">
    <source>
        <dbReference type="ARBA" id="ARBA00022989"/>
    </source>
</evidence>
<feature type="transmembrane region" description="Helical" evidence="8">
    <location>
        <begin position="270"/>
        <end position="290"/>
    </location>
</feature>
<evidence type="ECO:0000313" key="10">
    <source>
        <dbReference type="EMBL" id="RDC65589.1"/>
    </source>
</evidence>
<evidence type="ECO:0000256" key="1">
    <source>
        <dbReference type="ARBA" id="ARBA00004651"/>
    </source>
</evidence>
<feature type="transmembrane region" description="Helical" evidence="8">
    <location>
        <begin position="25"/>
        <end position="43"/>
    </location>
</feature>
<gene>
    <name evidence="10" type="ORF">AHMF7616_04219</name>
</gene>
<feature type="transmembrane region" description="Helical" evidence="8">
    <location>
        <begin position="94"/>
        <end position="113"/>
    </location>
</feature>
<evidence type="ECO:0000256" key="2">
    <source>
        <dbReference type="ARBA" id="ARBA00006236"/>
    </source>
</evidence>
<dbReference type="GO" id="GO:0005886">
    <property type="term" value="C:plasma membrane"/>
    <property type="evidence" value="ECO:0007669"/>
    <property type="project" value="UniProtKB-SubCell"/>
</dbReference>
<dbReference type="PANTHER" id="PTHR23502:SF132">
    <property type="entry name" value="POLYAMINE TRANSPORTER 2-RELATED"/>
    <property type="match status" value="1"/>
</dbReference>
<reference evidence="10 11" key="1">
    <citation type="submission" date="2018-04" db="EMBL/GenBank/DDBJ databases">
        <title>Adhaeribacter sp. HMF7616 genome sequencing and assembly.</title>
        <authorList>
            <person name="Kang H."/>
            <person name="Kang J."/>
            <person name="Cha I."/>
            <person name="Kim H."/>
            <person name="Joh K."/>
        </authorList>
    </citation>
    <scope>NUCLEOTIDE SEQUENCE [LARGE SCALE GENOMIC DNA]</scope>
    <source>
        <strain evidence="10 11">HMF7616</strain>
    </source>
</reference>
<evidence type="ECO:0000256" key="7">
    <source>
        <dbReference type="ARBA" id="ARBA00023136"/>
    </source>
</evidence>
<comment type="subcellular location">
    <subcellularLocation>
        <location evidence="1">Cell membrane</location>
        <topology evidence="1">Multi-pass membrane protein</topology>
    </subcellularLocation>
</comment>
<feature type="transmembrane region" description="Helical" evidence="8">
    <location>
        <begin position="297"/>
        <end position="315"/>
    </location>
</feature>
<keyword evidence="3" id="KW-0813">Transport</keyword>
<feature type="domain" description="Major facilitator superfamily (MFS) profile" evidence="9">
    <location>
        <begin position="28"/>
        <end position="410"/>
    </location>
</feature>